<evidence type="ECO:0000313" key="13">
    <source>
        <dbReference type="Proteomes" id="UP000198948"/>
    </source>
</evidence>
<keyword evidence="5" id="KW-0808">Transferase</keyword>
<dbReference type="Gene3D" id="1.10.287.130">
    <property type="match status" value="1"/>
</dbReference>
<dbReference type="Gene3D" id="3.30.565.10">
    <property type="entry name" value="Histidine kinase-like ATPase, C-terminal domain"/>
    <property type="match status" value="1"/>
</dbReference>
<dbReference type="SMART" id="SM00388">
    <property type="entry name" value="HisKA"/>
    <property type="match status" value="1"/>
</dbReference>
<keyword evidence="6" id="KW-0812">Transmembrane</keyword>
<evidence type="ECO:0000259" key="11">
    <source>
        <dbReference type="PROSITE" id="PS50109"/>
    </source>
</evidence>
<dbReference type="InterPro" id="IPR008358">
    <property type="entry name" value="Sig_transdc_His_kin/Pase_MprB"/>
</dbReference>
<dbReference type="CDD" id="cd00082">
    <property type="entry name" value="HisKA"/>
    <property type="match status" value="1"/>
</dbReference>
<keyword evidence="4" id="KW-0597">Phosphoprotein</keyword>
<comment type="subcellular location">
    <subcellularLocation>
        <location evidence="2">Membrane</location>
        <topology evidence="2">Multi-pass membrane protein</topology>
    </subcellularLocation>
</comment>
<dbReference type="EMBL" id="FOHA01000016">
    <property type="protein sequence ID" value="SES00598.1"/>
    <property type="molecule type" value="Genomic_DNA"/>
</dbReference>
<dbReference type="AlphaFoldDB" id="A0A1H9TUD1"/>
<evidence type="ECO:0000256" key="9">
    <source>
        <dbReference type="ARBA" id="ARBA00023012"/>
    </source>
</evidence>
<dbReference type="GO" id="GO:0000155">
    <property type="term" value="F:phosphorelay sensor kinase activity"/>
    <property type="evidence" value="ECO:0007669"/>
    <property type="project" value="InterPro"/>
</dbReference>
<evidence type="ECO:0000256" key="4">
    <source>
        <dbReference type="ARBA" id="ARBA00022553"/>
    </source>
</evidence>
<dbReference type="SMART" id="SM00387">
    <property type="entry name" value="HATPase_c"/>
    <property type="match status" value="1"/>
</dbReference>
<keyword evidence="7 12" id="KW-0418">Kinase</keyword>
<accession>A0A1H9TUD1</accession>
<dbReference type="PANTHER" id="PTHR45528">
    <property type="entry name" value="SENSOR HISTIDINE KINASE CPXA"/>
    <property type="match status" value="1"/>
</dbReference>
<dbReference type="InterPro" id="IPR050398">
    <property type="entry name" value="HssS/ArlS-like"/>
</dbReference>
<dbReference type="STRING" id="142588.SAMN04488559_11639"/>
<dbReference type="OrthoDB" id="9792991at2"/>
<evidence type="ECO:0000256" key="10">
    <source>
        <dbReference type="ARBA" id="ARBA00023136"/>
    </source>
</evidence>
<feature type="domain" description="Histidine kinase" evidence="11">
    <location>
        <begin position="88"/>
        <end position="299"/>
    </location>
</feature>
<keyword evidence="8" id="KW-1133">Transmembrane helix</keyword>
<dbReference type="InterPro" id="IPR036097">
    <property type="entry name" value="HisK_dim/P_sf"/>
</dbReference>
<dbReference type="Pfam" id="PF00512">
    <property type="entry name" value="HisKA"/>
    <property type="match status" value="1"/>
</dbReference>
<keyword evidence="10" id="KW-0472">Membrane</keyword>
<evidence type="ECO:0000256" key="5">
    <source>
        <dbReference type="ARBA" id="ARBA00022679"/>
    </source>
</evidence>
<evidence type="ECO:0000256" key="6">
    <source>
        <dbReference type="ARBA" id="ARBA00022692"/>
    </source>
</evidence>
<keyword evidence="13" id="KW-1185">Reference proteome</keyword>
<dbReference type="InterPro" id="IPR003661">
    <property type="entry name" value="HisK_dim/P_dom"/>
</dbReference>
<evidence type="ECO:0000313" key="12">
    <source>
        <dbReference type="EMBL" id="SES00598.1"/>
    </source>
</evidence>
<gene>
    <name evidence="12" type="ORF">SAMN04488559_11639</name>
</gene>
<dbReference type="GO" id="GO:0005886">
    <property type="term" value="C:plasma membrane"/>
    <property type="evidence" value="ECO:0007669"/>
    <property type="project" value="TreeGrafter"/>
</dbReference>
<dbReference type="Proteomes" id="UP000198948">
    <property type="component" value="Unassembled WGS sequence"/>
</dbReference>
<proteinExistence type="predicted"/>
<dbReference type="SUPFAM" id="SSF47384">
    <property type="entry name" value="Homodimeric domain of signal transducing histidine kinase"/>
    <property type="match status" value="1"/>
</dbReference>
<protein>
    <recommendedName>
        <fullName evidence="3">histidine kinase</fullName>
        <ecNumber evidence="3">2.7.13.3</ecNumber>
    </recommendedName>
</protein>
<comment type="catalytic activity">
    <reaction evidence="1">
        <text>ATP + protein L-histidine = ADP + protein N-phospho-L-histidine.</text>
        <dbReference type="EC" id="2.7.13.3"/>
    </reaction>
</comment>
<dbReference type="PANTHER" id="PTHR45528:SF8">
    <property type="entry name" value="HISTIDINE KINASE"/>
    <property type="match status" value="1"/>
</dbReference>
<evidence type="ECO:0000256" key="2">
    <source>
        <dbReference type="ARBA" id="ARBA00004141"/>
    </source>
</evidence>
<dbReference type="InterPro" id="IPR003594">
    <property type="entry name" value="HATPase_dom"/>
</dbReference>
<dbReference type="Pfam" id="PF02518">
    <property type="entry name" value="HATPase_c"/>
    <property type="match status" value="1"/>
</dbReference>
<dbReference type="PROSITE" id="PS50109">
    <property type="entry name" value="HIS_KIN"/>
    <property type="match status" value="1"/>
</dbReference>
<dbReference type="EC" id="2.7.13.3" evidence="3"/>
<evidence type="ECO:0000256" key="8">
    <source>
        <dbReference type="ARBA" id="ARBA00022989"/>
    </source>
</evidence>
<evidence type="ECO:0000256" key="7">
    <source>
        <dbReference type="ARBA" id="ARBA00022777"/>
    </source>
</evidence>
<dbReference type="PRINTS" id="PR01780">
    <property type="entry name" value="LANTIREGPROT"/>
</dbReference>
<evidence type="ECO:0000256" key="1">
    <source>
        <dbReference type="ARBA" id="ARBA00000085"/>
    </source>
</evidence>
<sequence>MQFAIIMFGLICLFLLFRLFQYRQQLKLINQQLQFIQQHDSNLLLTKQLNSKQLNKLLSLLNQMLILQRQQKIAFKQQDQQLKDSITNLAHDIRTPLTSLDGYFQLLIKNQEPAKQEQYIAIIENRIQALNELLETIFTYTKLQNNAYEIQLAKTQLNQTLYDALFNFYQATSNEKLEPEVFITEEPIFVLANTAALNRVFFNLLKNSLDHGKGDLKISLIKQQNHAVIKIQNKIDAEDEIDQTQIFNQFYMSDQSRTGNSTGLGLYIVKEFLERMNSQIEAEVSNQLFIVSLVFPIIH</sequence>
<name>A0A1H9TUD1_9LACT</name>
<organism evidence="12 13">
    <name type="scientific">Isobaculum melis</name>
    <dbReference type="NCBI Taxonomy" id="142588"/>
    <lineage>
        <taxon>Bacteria</taxon>
        <taxon>Bacillati</taxon>
        <taxon>Bacillota</taxon>
        <taxon>Bacilli</taxon>
        <taxon>Lactobacillales</taxon>
        <taxon>Carnobacteriaceae</taxon>
        <taxon>Isobaculum</taxon>
    </lineage>
</organism>
<reference evidence="12 13" key="1">
    <citation type="submission" date="2016-10" db="EMBL/GenBank/DDBJ databases">
        <authorList>
            <person name="de Groot N.N."/>
        </authorList>
    </citation>
    <scope>NUCLEOTIDE SEQUENCE [LARGE SCALE GENOMIC DNA]</scope>
    <source>
        <strain evidence="12 13">DSM 13760</strain>
    </source>
</reference>
<evidence type="ECO:0000256" key="3">
    <source>
        <dbReference type="ARBA" id="ARBA00012438"/>
    </source>
</evidence>
<dbReference type="InterPro" id="IPR036890">
    <property type="entry name" value="HATPase_C_sf"/>
</dbReference>
<dbReference type="InterPro" id="IPR005467">
    <property type="entry name" value="His_kinase_dom"/>
</dbReference>
<keyword evidence="9" id="KW-0902">Two-component regulatory system</keyword>
<dbReference type="RefSeq" id="WP_092653356.1">
    <property type="nucleotide sequence ID" value="NZ_FOHA01000016.1"/>
</dbReference>
<dbReference type="SUPFAM" id="SSF55874">
    <property type="entry name" value="ATPase domain of HSP90 chaperone/DNA topoisomerase II/histidine kinase"/>
    <property type="match status" value="1"/>
</dbReference>